<dbReference type="PANTHER" id="PTHR42997:SF1">
    <property type="entry name" value="AP-4-A PHOSPHORYLASE"/>
    <property type="match status" value="1"/>
</dbReference>
<dbReference type="PROSITE" id="PS51084">
    <property type="entry name" value="HIT_2"/>
    <property type="match status" value="1"/>
</dbReference>
<protein>
    <recommendedName>
        <fullName evidence="1">HIT domain-containing protein</fullName>
    </recommendedName>
</protein>
<dbReference type="SUPFAM" id="SSF54197">
    <property type="entry name" value="HIT-like"/>
    <property type="match status" value="1"/>
</dbReference>
<accession>A0A381V8N3</accession>
<dbReference type="EMBL" id="UINC01008153">
    <property type="protein sequence ID" value="SVA36745.1"/>
    <property type="molecule type" value="Genomic_DNA"/>
</dbReference>
<dbReference type="AlphaFoldDB" id="A0A381V8N3"/>
<dbReference type="InterPro" id="IPR052908">
    <property type="entry name" value="AP-4-A_phosphorylase"/>
</dbReference>
<reference evidence="2" key="1">
    <citation type="submission" date="2018-05" db="EMBL/GenBank/DDBJ databases">
        <authorList>
            <person name="Lanie J.A."/>
            <person name="Ng W.-L."/>
            <person name="Kazmierczak K.M."/>
            <person name="Andrzejewski T.M."/>
            <person name="Davidsen T.M."/>
            <person name="Wayne K.J."/>
            <person name="Tettelin H."/>
            <person name="Glass J.I."/>
            <person name="Rusch D."/>
            <person name="Podicherti R."/>
            <person name="Tsui H.-C.T."/>
            <person name="Winkler M.E."/>
        </authorList>
    </citation>
    <scope>NUCLEOTIDE SEQUENCE</scope>
</reference>
<dbReference type="GO" id="GO:0003824">
    <property type="term" value="F:catalytic activity"/>
    <property type="evidence" value="ECO:0007669"/>
    <property type="project" value="InterPro"/>
</dbReference>
<dbReference type="Gene3D" id="3.30.428.10">
    <property type="entry name" value="HIT-like"/>
    <property type="match status" value="1"/>
</dbReference>
<dbReference type="InterPro" id="IPR011146">
    <property type="entry name" value="HIT-like"/>
</dbReference>
<evidence type="ECO:0000313" key="2">
    <source>
        <dbReference type="EMBL" id="SVA36745.1"/>
    </source>
</evidence>
<feature type="domain" description="HIT" evidence="1">
    <location>
        <begin position="7"/>
        <end position="109"/>
    </location>
</feature>
<organism evidence="2">
    <name type="scientific">marine metagenome</name>
    <dbReference type="NCBI Taxonomy" id="408172"/>
    <lineage>
        <taxon>unclassified sequences</taxon>
        <taxon>metagenomes</taxon>
        <taxon>ecological metagenomes</taxon>
    </lineage>
</organism>
<name>A0A381V8N3_9ZZZZ</name>
<dbReference type="Pfam" id="PF01230">
    <property type="entry name" value="HIT"/>
    <property type="match status" value="1"/>
</dbReference>
<dbReference type="PANTHER" id="PTHR42997">
    <property type="entry name" value="HIT FAMILY HYDROLASE"/>
    <property type="match status" value="1"/>
</dbReference>
<evidence type="ECO:0000259" key="1">
    <source>
        <dbReference type="PROSITE" id="PS51084"/>
    </source>
</evidence>
<proteinExistence type="predicted"/>
<gene>
    <name evidence="2" type="ORF">METZ01_LOCUS89599</name>
</gene>
<sequence>MTGKPKIDQLNSYKEAPWVNIVHEDENVIVYKDGFPVTEGHLLFVPKKRSKKTDITICFEYAYDWGVKGVRDYKWEGFNVGINQNECAGQSVMWPHVHLIPRRKGDTPNPRGGVRHVIPYKGDYDGTENKKKYKSYREWKKKIPMAELEGLEKEYSEKNKLTENEVAYIDESAGPWTTWKSITN</sequence>
<dbReference type="InterPro" id="IPR036265">
    <property type="entry name" value="HIT-like_sf"/>
</dbReference>